<dbReference type="FunFam" id="3.40.50.720:FF:000084">
    <property type="entry name" value="Short-chain dehydrogenase reductase"/>
    <property type="match status" value="1"/>
</dbReference>
<evidence type="ECO:0000313" key="4">
    <source>
        <dbReference type="Proteomes" id="UP000091857"/>
    </source>
</evidence>
<keyword evidence="4" id="KW-1185">Reference proteome</keyword>
<dbReference type="OrthoDB" id="294295at2759"/>
<dbReference type="PANTHER" id="PTHR43180:SF77">
    <property type="entry name" value="SECOISOLARICIRESINOL DEHYDROGENASE-LIKE"/>
    <property type="match status" value="1"/>
</dbReference>
<dbReference type="InterPro" id="IPR036291">
    <property type="entry name" value="NAD(P)-bd_dom_sf"/>
</dbReference>
<protein>
    <submittedName>
        <fullName evidence="3">Uncharacterized protein</fullName>
    </submittedName>
</protein>
<gene>
    <name evidence="3" type="ORF">MANES_09G044100v8</name>
</gene>
<dbReference type="GO" id="GO:0016491">
    <property type="term" value="F:oxidoreductase activity"/>
    <property type="evidence" value="ECO:0007669"/>
    <property type="project" value="UniProtKB-KW"/>
</dbReference>
<organism evidence="3 4">
    <name type="scientific">Manihot esculenta</name>
    <name type="common">Cassava</name>
    <name type="synonym">Jatropha manihot</name>
    <dbReference type="NCBI Taxonomy" id="3983"/>
    <lineage>
        <taxon>Eukaryota</taxon>
        <taxon>Viridiplantae</taxon>
        <taxon>Streptophyta</taxon>
        <taxon>Embryophyta</taxon>
        <taxon>Tracheophyta</taxon>
        <taxon>Spermatophyta</taxon>
        <taxon>Magnoliopsida</taxon>
        <taxon>eudicotyledons</taxon>
        <taxon>Gunneridae</taxon>
        <taxon>Pentapetalae</taxon>
        <taxon>rosids</taxon>
        <taxon>fabids</taxon>
        <taxon>Malpighiales</taxon>
        <taxon>Euphorbiaceae</taxon>
        <taxon>Crotonoideae</taxon>
        <taxon>Manihoteae</taxon>
        <taxon>Manihot</taxon>
    </lineage>
</organism>
<dbReference type="Gramene" id="Manes.09G044100.1.v8.1">
    <property type="protein sequence ID" value="Manes.09G044100.1.v8.1.CDS"/>
    <property type="gene ID" value="Manes.09G044100.v8.1"/>
</dbReference>
<sequence length="277" mass="28903">MACFSSPATSFAKRLEGKVALITGGASGIGESTARLFARHGAKVVIADVQSELGHSVAEKIQSESGQPVSYVQCDVSKDSDVENAVNTAVSMHGKLDIMFNNAGITGNYDPSISSVEYEDFKKVIDVNLYGGLIGAKHAARVMIPEKKGCILFTSSFASVCYGGIPHAYTASKHAIVGITKNLAVELGKHGIRVNCISPGGIPTPLAAKTMGDVDLKTVQEAFMGISNLKGVPVDANDVAEAALYLGSEESKFVSGLNMIVDGGFCLTNSGLTQIDP</sequence>
<dbReference type="PRINTS" id="PR00080">
    <property type="entry name" value="SDRFAMILY"/>
</dbReference>
<dbReference type="InterPro" id="IPR002347">
    <property type="entry name" value="SDR_fam"/>
</dbReference>
<dbReference type="PANTHER" id="PTHR43180">
    <property type="entry name" value="3-OXOACYL-(ACYL-CARRIER-PROTEIN) REDUCTASE (AFU_ORTHOLOGUE AFUA_6G11210)"/>
    <property type="match status" value="1"/>
</dbReference>
<dbReference type="NCBIfam" id="NF005559">
    <property type="entry name" value="PRK07231.1"/>
    <property type="match status" value="1"/>
</dbReference>
<dbReference type="STRING" id="3983.A0A2C9V933"/>
<proteinExistence type="inferred from homology"/>
<comment type="similarity">
    <text evidence="1">Belongs to the short-chain dehydrogenases/reductases (SDR) family.</text>
</comment>
<dbReference type="Proteomes" id="UP000091857">
    <property type="component" value="Chromosome 9"/>
</dbReference>
<evidence type="ECO:0000256" key="2">
    <source>
        <dbReference type="ARBA" id="ARBA00023002"/>
    </source>
</evidence>
<dbReference type="Pfam" id="PF13561">
    <property type="entry name" value="adh_short_C2"/>
    <property type="match status" value="1"/>
</dbReference>
<dbReference type="Gene3D" id="3.40.50.720">
    <property type="entry name" value="NAD(P)-binding Rossmann-like Domain"/>
    <property type="match status" value="1"/>
</dbReference>
<dbReference type="AlphaFoldDB" id="A0A2C9V933"/>
<evidence type="ECO:0000256" key="1">
    <source>
        <dbReference type="ARBA" id="ARBA00006484"/>
    </source>
</evidence>
<comment type="caution">
    <text evidence="3">The sequence shown here is derived from an EMBL/GenBank/DDBJ whole genome shotgun (WGS) entry which is preliminary data.</text>
</comment>
<accession>A0A2C9V933</accession>
<dbReference type="SUPFAM" id="SSF51735">
    <property type="entry name" value="NAD(P)-binding Rossmann-fold domains"/>
    <property type="match status" value="1"/>
</dbReference>
<reference evidence="4" key="1">
    <citation type="journal article" date="2016" name="Nat. Biotechnol.">
        <title>Sequencing wild and cultivated cassava and related species reveals extensive interspecific hybridization and genetic diversity.</title>
        <authorList>
            <person name="Bredeson J.V."/>
            <person name="Lyons J.B."/>
            <person name="Prochnik S.E."/>
            <person name="Wu G.A."/>
            <person name="Ha C.M."/>
            <person name="Edsinger-Gonzales E."/>
            <person name="Grimwood J."/>
            <person name="Schmutz J."/>
            <person name="Rabbi I.Y."/>
            <person name="Egesi C."/>
            <person name="Nauluvula P."/>
            <person name="Lebot V."/>
            <person name="Ndunguru J."/>
            <person name="Mkamilo G."/>
            <person name="Bart R.S."/>
            <person name="Setter T.L."/>
            <person name="Gleadow R.M."/>
            <person name="Kulakow P."/>
            <person name="Ferguson M.E."/>
            <person name="Rounsley S."/>
            <person name="Rokhsar D.S."/>
        </authorList>
    </citation>
    <scope>NUCLEOTIDE SEQUENCE [LARGE SCALE GENOMIC DNA]</scope>
    <source>
        <strain evidence="4">cv. AM560-2</strain>
    </source>
</reference>
<name>A0A2C9V933_MANES</name>
<keyword evidence="2" id="KW-0560">Oxidoreductase</keyword>
<dbReference type="EMBL" id="CM004395">
    <property type="protein sequence ID" value="OAY40724.1"/>
    <property type="molecule type" value="Genomic_DNA"/>
</dbReference>
<evidence type="ECO:0000313" key="3">
    <source>
        <dbReference type="EMBL" id="OAY40724.1"/>
    </source>
</evidence>
<dbReference type="PRINTS" id="PR00081">
    <property type="entry name" value="GDHRDH"/>
</dbReference>